<gene>
    <name evidence="3" type="ORF">Rhopal_003703-T1</name>
</gene>
<evidence type="ECO:0008006" key="5">
    <source>
        <dbReference type="Google" id="ProtNLM"/>
    </source>
</evidence>
<feature type="region of interest" description="Disordered" evidence="1">
    <location>
        <begin position="142"/>
        <end position="394"/>
    </location>
</feature>
<feature type="compositionally biased region" description="Polar residues" evidence="1">
    <location>
        <begin position="362"/>
        <end position="371"/>
    </location>
</feature>
<keyword evidence="2" id="KW-0812">Transmembrane</keyword>
<feature type="transmembrane region" description="Helical" evidence="2">
    <location>
        <begin position="104"/>
        <end position="127"/>
    </location>
</feature>
<protein>
    <recommendedName>
        <fullName evidence="5">Proteophosphoglycan ppg4</fullName>
    </recommendedName>
</protein>
<evidence type="ECO:0000256" key="1">
    <source>
        <dbReference type="SAM" id="MobiDB-lite"/>
    </source>
</evidence>
<evidence type="ECO:0000313" key="3">
    <source>
        <dbReference type="EMBL" id="GJN90689.1"/>
    </source>
</evidence>
<evidence type="ECO:0000313" key="4">
    <source>
        <dbReference type="Proteomes" id="UP001342314"/>
    </source>
</evidence>
<keyword evidence="4" id="KW-1185">Reference proteome</keyword>
<feature type="compositionally biased region" description="Gly residues" evidence="1">
    <location>
        <begin position="500"/>
        <end position="513"/>
    </location>
</feature>
<reference evidence="3 4" key="1">
    <citation type="submission" date="2021-12" db="EMBL/GenBank/DDBJ databases">
        <title>High titer production of polyol ester of fatty acids by Rhodotorula paludigena BS15 towards product separation-free biomass refinery.</title>
        <authorList>
            <person name="Mano J."/>
            <person name="Ono H."/>
            <person name="Tanaka T."/>
            <person name="Naito K."/>
            <person name="Sushida H."/>
            <person name="Ike M."/>
            <person name="Tokuyasu K."/>
            <person name="Kitaoka M."/>
        </authorList>
    </citation>
    <scope>NUCLEOTIDE SEQUENCE [LARGE SCALE GENOMIC DNA]</scope>
    <source>
        <strain evidence="3 4">BS15</strain>
    </source>
</reference>
<organism evidence="3 4">
    <name type="scientific">Rhodotorula paludigena</name>
    <dbReference type="NCBI Taxonomy" id="86838"/>
    <lineage>
        <taxon>Eukaryota</taxon>
        <taxon>Fungi</taxon>
        <taxon>Dikarya</taxon>
        <taxon>Basidiomycota</taxon>
        <taxon>Pucciniomycotina</taxon>
        <taxon>Microbotryomycetes</taxon>
        <taxon>Sporidiobolales</taxon>
        <taxon>Sporidiobolaceae</taxon>
        <taxon>Rhodotorula</taxon>
    </lineage>
</organism>
<comment type="caution">
    <text evidence="3">The sequence shown here is derived from an EMBL/GenBank/DDBJ whole genome shotgun (WGS) entry which is preliminary data.</text>
</comment>
<evidence type="ECO:0000256" key="2">
    <source>
        <dbReference type="SAM" id="Phobius"/>
    </source>
</evidence>
<dbReference type="EMBL" id="BQKY01000007">
    <property type="protein sequence ID" value="GJN90689.1"/>
    <property type="molecule type" value="Genomic_DNA"/>
</dbReference>
<dbReference type="AlphaFoldDB" id="A0AAV5GLB2"/>
<name>A0AAV5GLB2_9BASI</name>
<dbReference type="Proteomes" id="UP001342314">
    <property type="component" value="Unassembled WGS sequence"/>
</dbReference>
<feature type="compositionally biased region" description="Basic and acidic residues" evidence="1">
    <location>
        <begin position="352"/>
        <end position="361"/>
    </location>
</feature>
<sequence>MAFDGMPDVPSVSQRSLSITASQFSSFATPAITVPFPSVYAGQTQIPFAFTGTATWAATRVPTTYGGVAATAGVHSINSVASAAGYRTHDYGNQGGGGGGWPTWATAVIAACGGAAVVLIVAGLFCWRWRRKQKARKRAQAAALGQAAGTGRKGRRATKYEDALTEKPSGLAMGERRSKANRSGAAGAAAAGVAAAGAGARSRSRGPSSSPNRSRKSQRTGDNYDYPPPPFVDAPDSPSHVRSRDLAALGINRPMTASPSPHQQRGYEGVAPRDGPQYPQFAVPRERRAREVSASSDDGLLAGPAAPFAYQEGDSRTRDGYQTPPPRAPNTHWRGEYSPQEGSPAHLLTHPDGSRSLDPDTPRSSMTVSTRGTGGAPYRWDQDPDLSSHMPHADEVSAALGRAMLGGGAAAGAAYGARASHEPVGLAVGSPEDATWSNEAGPPRSTTPSYPPAASAGASSHSSSRREPLRPSALSAGSGGQTPRSTTPVGEPGAHPYNGGLPGGRGAPVGMGRSGVPSREGRHSRASTYDTAAEDHDDEYDDGRAPSRTYAR</sequence>
<feature type="region of interest" description="Disordered" evidence="1">
    <location>
        <begin position="408"/>
        <end position="552"/>
    </location>
</feature>
<feature type="compositionally biased region" description="Low complexity" evidence="1">
    <location>
        <begin position="181"/>
        <end position="212"/>
    </location>
</feature>
<feature type="compositionally biased region" description="Low complexity" evidence="1">
    <location>
        <begin position="442"/>
        <end position="462"/>
    </location>
</feature>
<proteinExistence type="predicted"/>
<keyword evidence="2" id="KW-1133">Transmembrane helix</keyword>
<accession>A0AAV5GLB2</accession>
<keyword evidence="2" id="KW-0472">Membrane</keyword>